<keyword evidence="4 9" id="KW-0371">Homeobox</keyword>
<feature type="compositionally biased region" description="Basic and acidic residues" evidence="13">
    <location>
        <begin position="181"/>
        <end position="210"/>
    </location>
</feature>
<dbReference type="PROSITE" id="PS50071">
    <property type="entry name" value="HOMEOBOX_2"/>
    <property type="match status" value="1"/>
</dbReference>
<feature type="domain" description="Homeobox" evidence="14">
    <location>
        <begin position="76"/>
        <end position="136"/>
    </location>
</feature>
<dbReference type="Proteomes" id="UP000238479">
    <property type="component" value="Chromosome 1"/>
</dbReference>
<feature type="DNA-binding region" description="Homeobox" evidence="9">
    <location>
        <begin position="78"/>
        <end position="137"/>
    </location>
</feature>
<dbReference type="STRING" id="74649.A0A2P6SPE1"/>
<comment type="function">
    <text evidence="11">Transcription factor.</text>
</comment>
<dbReference type="GO" id="GO:0005634">
    <property type="term" value="C:nucleus"/>
    <property type="evidence" value="ECO:0007669"/>
    <property type="project" value="UniProtKB-SubCell"/>
</dbReference>
<dbReference type="PANTHER" id="PTHR24326">
    <property type="entry name" value="HOMEOBOX-LEUCINE ZIPPER PROTEIN"/>
    <property type="match status" value="1"/>
</dbReference>
<keyword evidence="6 9" id="KW-0539">Nucleus</keyword>
<evidence type="ECO:0000313" key="15">
    <source>
        <dbReference type="EMBL" id="PRQ60541.1"/>
    </source>
</evidence>
<dbReference type="CDD" id="cd00086">
    <property type="entry name" value="homeodomain"/>
    <property type="match status" value="1"/>
</dbReference>
<gene>
    <name evidence="15" type="ORF">RchiOBHm_Chr1g0382431</name>
</gene>
<name>A0A2P6SPE1_ROSCH</name>
<evidence type="ECO:0000259" key="14">
    <source>
        <dbReference type="PROSITE" id="PS50071"/>
    </source>
</evidence>
<dbReference type="InterPro" id="IPR009057">
    <property type="entry name" value="Homeodomain-like_sf"/>
</dbReference>
<feature type="coiled-coil region" evidence="12">
    <location>
        <begin position="142"/>
        <end position="176"/>
    </location>
</feature>
<dbReference type="OMA" id="LHSADMF"/>
<dbReference type="GO" id="GO:0045893">
    <property type="term" value="P:positive regulation of DNA-templated transcription"/>
    <property type="evidence" value="ECO:0007669"/>
    <property type="project" value="TreeGrafter"/>
</dbReference>
<accession>A0A2P6SPE1</accession>
<dbReference type="PRINTS" id="PR00031">
    <property type="entry name" value="HTHREPRESSR"/>
</dbReference>
<dbReference type="GO" id="GO:0009414">
    <property type="term" value="P:response to water deprivation"/>
    <property type="evidence" value="ECO:0007669"/>
    <property type="project" value="UniProtKB-ARBA"/>
</dbReference>
<evidence type="ECO:0000256" key="11">
    <source>
        <dbReference type="RuleBase" id="RU369038"/>
    </source>
</evidence>
<proteinExistence type="inferred from homology"/>
<comment type="subcellular location">
    <subcellularLocation>
        <location evidence="1 9 10">Nucleus</location>
    </subcellularLocation>
</comment>
<dbReference type="PANTHER" id="PTHR24326:SF620">
    <property type="entry name" value="HOMEOBOX-LEUCINE ZIPPER PROTEIN"/>
    <property type="match status" value="1"/>
</dbReference>
<dbReference type="InterPro" id="IPR000047">
    <property type="entry name" value="HTH_motif"/>
</dbReference>
<organism evidence="15 16">
    <name type="scientific">Rosa chinensis</name>
    <name type="common">China rose</name>
    <dbReference type="NCBI Taxonomy" id="74649"/>
    <lineage>
        <taxon>Eukaryota</taxon>
        <taxon>Viridiplantae</taxon>
        <taxon>Streptophyta</taxon>
        <taxon>Embryophyta</taxon>
        <taxon>Tracheophyta</taxon>
        <taxon>Spermatophyta</taxon>
        <taxon>Magnoliopsida</taxon>
        <taxon>eudicotyledons</taxon>
        <taxon>Gunneridae</taxon>
        <taxon>Pentapetalae</taxon>
        <taxon>rosids</taxon>
        <taxon>fabids</taxon>
        <taxon>Rosales</taxon>
        <taxon>Rosaceae</taxon>
        <taxon>Rosoideae</taxon>
        <taxon>Rosoideae incertae sedis</taxon>
        <taxon>Rosa</taxon>
    </lineage>
</organism>
<sequence length="273" mass="31857">MQRSLRGLRLLTPLVKTLHQSIVPITRKQPRYFVSIPNYIFYKLTSLPRFQSTFTLIMEREVESLETHSTAKRKKNNKSLNSRRFSDEQIKLLESIFEADSKLEPRRKVQVARELGLQPRQVAIWFQNRRARWKSKQIEQDFRTLRNEYDLLASKFESLKEEKQSLLIQLEKLNDLMGKSKVHEESMDGKDLEGSSNKDGDCETTEEKPSHLQSHKNFASDDVGNEGHEQLMNMCQVGAIVSPEDWHRFDSGGLFDPPRSSSATSQWLNFWIN</sequence>
<comment type="function">
    <text evidence="8">Probable transcription activator that may act as growth regulators in response to water deficit.</text>
</comment>
<evidence type="ECO:0000256" key="9">
    <source>
        <dbReference type="PROSITE-ProRule" id="PRU00108"/>
    </source>
</evidence>
<comment type="similarity">
    <text evidence="7 11">Belongs to the HD-ZIP homeobox family. Class I subfamily.</text>
</comment>
<dbReference type="SMART" id="SM00389">
    <property type="entry name" value="HOX"/>
    <property type="match status" value="1"/>
</dbReference>
<evidence type="ECO:0000256" key="7">
    <source>
        <dbReference type="ARBA" id="ARBA00025748"/>
    </source>
</evidence>
<feature type="region of interest" description="Disordered" evidence="13">
    <location>
        <begin position="181"/>
        <end position="221"/>
    </location>
</feature>
<evidence type="ECO:0000256" key="1">
    <source>
        <dbReference type="ARBA" id="ARBA00004123"/>
    </source>
</evidence>
<comment type="caution">
    <text evidence="15">The sequence shown here is derived from an EMBL/GenBank/DDBJ whole genome shotgun (WGS) entry which is preliminary data.</text>
</comment>
<dbReference type="EMBL" id="PDCK01000039">
    <property type="protein sequence ID" value="PRQ60541.1"/>
    <property type="molecule type" value="Genomic_DNA"/>
</dbReference>
<dbReference type="InterPro" id="IPR003106">
    <property type="entry name" value="Leu_zip_homeo"/>
</dbReference>
<keyword evidence="5 11" id="KW-0804">Transcription</keyword>
<evidence type="ECO:0000256" key="8">
    <source>
        <dbReference type="ARBA" id="ARBA00058361"/>
    </source>
</evidence>
<dbReference type="SUPFAM" id="SSF46689">
    <property type="entry name" value="Homeodomain-like"/>
    <property type="match status" value="1"/>
</dbReference>
<protein>
    <recommendedName>
        <fullName evidence="11">Homeobox-leucine zipper protein</fullName>
    </recommendedName>
    <alternativeName>
        <fullName evidence="11">HD-ZIP protein</fullName>
    </alternativeName>
    <alternativeName>
        <fullName evidence="11">Homeodomain transcription factor</fullName>
    </alternativeName>
</protein>
<dbReference type="Pfam" id="PF02183">
    <property type="entry name" value="HALZ"/>
    <property type="match status" value="1"/>
</dbReference>
<dbReference type="Gene3D" id="1.10.10.60">
    <property type="entry name" value="Homeodomain-like"/>
    <property type="match status" value="1"/>
</dbReference>
<keyword evidence="16" id="KW-1185">Reference proteome</keyword>
<evidence type="ECO:0000256" key="2">
    <source>
        <dbReference type="ARBA" id="ARBA00023015"/>
    </source>
</evidence>
<dbReference type="FunFam" id="1.10.10.60:FF:000293">
    <property type="entry name" value="Homeobox-leucine zipper protein ATHB-7"/>
    <property type="match status" value="1"/>
</dbReference>
<evidence type="ECO:0000256" key="12">
    <source>
        <dbReference type="SAM" id="Coils"/>
    </source>
</evidence>
<dbReference type="SMR" id="A0A2P6SPE1"/>
<dbReference type="GO" id="GO:0000981">
    <property type="term" value="F:DNA-binding transcription factor activity, RNA polymerase II-specific"/>
    <property type="evidence" value="ECO:0007669"/>
    <property type="project" value="UniProtKB-UniRule"/>
</dbReference>
<dbReference type="GO" id="GO:0009737">
    <property type="term" value="P:response to abscisic acid"/>
    <property type="evidence" value="ECO:0007669"/>
    <property type="project" value="UniProtKB-ARBA"/>
</dbReference>
<dbReference type="InterPro" id="IPR017970">
    <property type="entry name" value="Homeobox_CS"/>
</dbReference>
<evidence type="ECO:0000256" key="10">
    <source>
        <dbReference type="RuleBase" id="RU000682"/>
    </source>
</evidence>
<keyword evidence="12" id="KW-0175">Coiled coil</keyword>
<dbReference type="Pfam" id="PF00046">
    <property type="entry name" value="Homeodomain"/>
    <property type="match status" value="1"/>
</dbReference>
<dbReference type="GO" id="GO:0000976">
    <property type="term" value="F:transcription cis-regulatory region binding"/>
    <property type="evidence" value="ECO:0007669"/>
    <property type="project" value="UniProtKB-ARBA"/>
</dbReference>
<reference evidence="15 16" key="1">
    <citation type="journal article" date="2018" name="Nat. Genet.">
        <title>The Rosa genome provides new insights in the design of modern roses.</title>
        <authorList>
            <person name="Bendahmane M."/>
        </authorList>
    </citation>
    <scope>NUCLEOTIDE SEQUENCE [LARGE SCALE GENOMIC DNA]</scope>
    <source>
        <strain evidence="16">cv. Old Blush</strain>
    </source>
</reference>
<evidence type="ECO:0000313" key="16">
    <source>
        <dbReference type="Proteomes" id="UP000238479"/>
    </source>
</evidence>
<dbReference type="PROSITE" id="PS00027">
    <property type="entry name" value="HOMEOBOX_1"/>
    <property type="match status" value="1"/>
</dbReference>
<evidence type="ECO:0000256" key="13">
    <source>
        <dbReference type="SAM" id="MobiDB-lite"/>
    </source>
</evidence>
<keyword evidence="2 11" id="KW-0805">Transcription regulation</keyword>
<dbReference type="InterPro" id="IPR001356">
    <property type="entry name" value="HD"/>
</dbReference>
<dbReference type="AlphaFoldDB" id="A0A2P6SPE1"/>
<keyword evidence="3 9" id="KW-0238">DNA-binding</keyword>
<evidence type="ECO:0000256" key="4">
    <source>
        <dbReference type="ARBA" id="ARBA00023155"/>
    </source>
</evidence>
<dbReference type="InterPro" id="IPR045224">
    <property type="entry name" value="HDZip_class_I_plant"/>
</dbReference>
<evidence type="ECO:0000256" key="6">
    <source>
        <dbReference type="ARBA" id="ARBA00023242"/>
    </source>
</evidence>
<dbReference type="Gramene" id="PRQ60541">
    <property type="protein sequence ID" value="PRQ60541"/>
    <property type="gene ID" value="RchiOBHm_Chr1g0382431"/>
</dbReference>
<evidence type="ECO:0000256" key="3">
    <source>
        <dbReference type="ARBA" id="ARBA00023125"/>
    </source>
</evidence>
<evidence type="ECO:0000256" key="5">
    <source>
        <dbReference type="ARBA" id="ARBA00023163"/>
    </source>
</evidence>